<evidence type="ECO:0000313" key="11">
    <source>
        <dbReference type="Proteomes" id="UP000022141"/>
    </source>
</evidence>
<comment type="caution">
    <text evidence="10">The sequence shown here is derived from an EMBL/GenBank/DDBJ whole genome shotgun (WGS) entry which is preliminary data.</text>
</comment>
<evidence type="ECO:0000256" key="4">
    <source>
        <dbReference type="ARBA" id="ARBA00022840"/>
    </source>
</evidence>
<dbReference type="GO" id="GO:0005524">
    <property type="term" value="F:ATP binding"/>
    <property type="evidence" value="ECO:0007669"/>
    <property type="project" value="UniProtKB-UniRule"/>
</dbReference>
<evidence type="ECO:0000256" key="5">
    <source>
        <dbReference type="ARBA" id="ARBA00023015"/>
    </source>
</evidence>
<name>A0A011PN06_ACCRE</name>
<comment type="function">
    <text evidence="8">Negatively regulates transcription of bacterial ribonucleotide reductase nrd genes and operons by binding to NrdR-boxes.</text>
</comment>
<dbReference type="GO" id="GO:0008270">
    <property type="term" value="F:zinc ion binding"/>
    <property type="evidence" value="ECO:0007669"/>
    <property type="project" value="UniProtKB-UniRule"/>
</dbReference>
<keyword evidence="11" id="KW-1185">Reference proteome</keyword>
<evidence type="ECO:0000256" key="1">
    <source>
        <dbReference type="ARBA" id="ARBA00022491"/>
    </source>
</evidence>
<evidence type="ECO:0000256" key="6">
    <source>
        <dbReference type="ARBA" id="ARBA00023125"/>
    </source>
</evidence>
<keyword evidence="1 8" id="KW-0678">Repressor</keyword>
<dbReference type="InterPro" id="IPR003796">
    <property type="entry name" value="RNR_NrdR-like"/>
</dbReference>
<dbReference type="Proteomes" id="UP000022141">
    <property type="component" value="Unassembled WGS sequence"/>
</dbReference>
<dbReference type="STRING" id="1454004.AW11_01939"/>
<feature type="zinc finger region" evidence="8">
    <location>
        <begin position="3"/>
        <end position="34"/>
    </location>
</feature>
<evidence type="ECO:0000256" key="3">
    <source>
        <dbReference type="ARBA" id="ARBA00022771"/>
    </source>
</evidence>
<evidence type="ECO:0000256" key="8">
    <source>
        <dbReference type="HAMAP-Rule" id="MF_00440"/>
    </source>
</evidence>
<keyword evidence="2 8" id="KW-0547">Nucleotide-binding</keyword>
<evidence type="ECO:0000259" key="9">
    <source>
        <dbReference type="PROSITE" id="PS51161"/>
    </source>
</evidence>
<protein>
    <recommendedName>
        <fullName evidence="8">Transcriptional repressor NrdR</fullName>
    </recommendedName>
</protein>
<dbReference type="GO" id="GO:0045892">
    <property type="term" value="P:negative regulation of DNA-templated transcription"/>
    <property type="evidence" value="ECO:0007669"/>
    <property type="project" value="UniProtKB-UniRule"/>
</dbReference>
<dbReference type="PATRIC" id="fig|1454004.3.peg.2002"/>
<dbReference type="PANTHER" id="PTHR30455">
    <property type="entry name" value="TRANSCRIPTIONAL REPRESSOR NRDR"/>
    <property type="match status" value="1"/>
</dbReference>
<dbReference type="InterPro" id="IPR005144">
    <property type="entry name" value="ATP-cone_dom"/>
</dbReference>
<dbReference type="Pfam" id="PF03477">
    <property type="entry name" value="ATP-cone"/>
    <property type="match status" value="1"/>
</dbReference>
<dbReference type="eggNOG" id="COG1327">
    <property type="taxonomic scope" value="Bacteria"/>
</dbReference>
<dbReference type="InterPro" id="IPR055173">
    <property type="entry name" value="NrdR-like_N"/>
</dbReference>
<keyword evidence="6 8" id="KW-0238">DNA-binding</keyword>
<evidence type="ECO:0000256" key="2">
    <source>
        <dbReference type="ARBA" id="ARBA00022741"/>
    </source>
</evidence>
<keyword evidence="5 8" id="KW-0805">Transcription regulation</keyword>
<sequence length="156" mass="17823">MKCPFCGAVETTVADTRINDDGDLVRRRRRCLKCDKRFTTYERAELRMPQVIKKNGSRVNFDAEKLAASLRLALRKRPVGTEAVEAAIARIEGKLLALGERELASEKVGEMVMLELKKLDKVAYVRFASVYRNFEDVDEFSKLIREVSRSPQKLGR</sequence>
<dbReference type="EMBL" id="JEMY01000024">
    <property type="protein sequence ID" value="EXI88836.1"/>
    <property type="molecule type" value="Genomic_DNA"/>
</dbReference>
<comment type="cofactor">
    <cofactor evidence="8">
        <name>Zn(2+)</name>
        <dbReference type="ChEBI" id="CHEBI:29105"/>
    </cofactor>
    <text evidence="8">Binds 1 zinc ion.</text>
</comment>
<keyword evidence="7 8" id="KW-0804">Transcription</keyword>
<evidence type="ECO:0000313" key="10">
    <source>
        <dbReference type="EMBL" id="EXI88836.1"/>
    </source>
</evidence>
<dbReference type="PROSITE" id="PS51161">
    <property type="entry name" value="ATP_CONE"/>
    <property type="match status" value="1"/>
</dbReference>
<dbReference type="PANTHER" id="PTHR30455:SF2">
    <property type="entry name" value="TRANSCRIPTIONAL REPRESSOR NRDR"/>
    <property type="match status" value="1"/>
</dbReference>
<proteinExistence type="inferred from homology"/>
<gene>
    <name evidence="8 10" type="primary">nrdR</name>
    <name evidence="10" type="ORF">AW11_01939</name>
</gene>
<dbReference type="GO" id="GO:0003677">
    <property type="term" value="F:DNA binding"/>
    <property type="evidence" value="ECO:0007669"/>
    <property type="project" value="UniProtKB-KW"/>
</dbReference>
<keyword evidence="8" id="KW-0479">Metal-binding</keyword>
<feature type="domain" description="ATP-cone" evidence="9">
    <location>
        <begin position="49"/>
        <end position="139"/>
    </location>
</feature>
<keyword evidence="3 8" id="KW-0863">Zinc-finger</keyword>
<evidence type="ECO:0000256" key="7">
    <source>
        <dbReference type="ARBA" id="ARBA00023163"/>
    </source>
</evidence>
<accession>A0A011PN06</accession>
<organism evidence="10 11">
    <name type="scientific">Accumulibacter regalis</name>
    <dbReference type="NCBI Taxonomy" id="522306"/>
    <lineage>
        <taxon>Bacteria</taxon>
        <taxon>Pseudomonadati</taxon>
        <taxon>Pseudomonadota</taxon>
        <taxon>Betaproteobacteria</taxon>
        <taxon>Candidatus Accumulibacter</taxon>
    </lineage>
</organism>
<keyword evidence="4 8" id="KW-0067">ATP-binding</keyword>
<reference evidence="10" key="1">
    <citation type="submission" date="2014-02" db="EMBL/GenBank/DDBJ databases">
        <title>Expanding our view of genomic diversity in Candidatus Accumulibacter clades.</title>
        <authorList>
            <person name="Skennerton C.T."/>
            <person name="Barr J.J."/>
            <person name="Slater F.R."/>
            <person name="Bond P.L."/>
            <person name="Tyson G.W."/>
        </authorList>
    </citation>
    <scope>NUCLEOTIDE SEQUENCE [LARGE SCALE GENOMIC DNA]</scope>
</reference>
<dbReference type="Pfam" id="PF22811">
    <property type="entry name" value="Zn_ribbon_NrdR"/>
    <property type="match status" value="1"/>
</dbReference>
<dbReference type="AlphaFoldDB" id="A0A011PN06"/>
<dbReference type="HAMAP" id="MF_00440">
    <property type="entry name" value="NrdR"/>
    <property type="match status" value="1"/>
</dbReference>
<keyword evidence="8" id="KW-0862">Zinc</keyword>
<comment type="similarity">
    <text evidence="8">Belongs to the NrdR family.</text>
</comment>
<dbReference type="NCBIfam" id="TIGR00244">
    <property type="entry name" value="transcriptional regulator NrdR"/>
    <property type="match status" value="1"/>
</dbReference>